<dbReference type="AlphaFoldDB" id="A0A3N2BC03"/>
<accession>A0A3N2BC03</accession>
<dbReference type="PROSITE" id="PS51257">
    <property type="entry name" value="PROKAR_LIPOPROTEIN"/>
    <property type="match status" value="1"/>
</dbReference>
<dbReference type="Proteomes" id="UP000280668">
    <property type="component" value="Unassembled WGS sequence"/>
</dbReference>
<gene>
    <name evidence="3" type="ORF">EDD31_0960</name>
</gene>
<evidence type="ECO:0000313" key="4">
    <source>
        <dbReference type="Proteomes" id="UP000280668"/>
    </source>
</evidence>
<feature type="signal peptide" evidence="2">
    <location>
        <begin position="1"/>
        <end position="32"/>
    </location>
</feature>
<evidence type="ECO:0000256" key="2">
    <source>
        <dbReference type="SAM" id="SignalP"/>
    </source>
</evidence>
<evidence type="ECO:0008006" key="5">
    <source>
        <dbReference type="Google" id="ProtNLM"/>
    </source>
</evidence>
<feature type="region of interest" description="Disordered" evidence="1">
    <location>
        <begin position="33"/>
        <end position="56"/>
    </location>
</feature>
<evidence type="ECO:0000256" key="1">
    <source>
        <dbReference type="SAM" id="MobiDB-lite"/>
    </source>
</evidence>
<protein>
    <recommendedName>
        <fullName evidence="5">Lipoprotein LpqN</fullName>
    </recommendedName>
</protein>
<organism evidence="3 4">
    <name type="scientific">Bogoriella caseilytica</name>
    <dbReference type="NCBI Taxonomy" id="56055"/>
    <lineage>
        <taxon>Bacteria</taxon>
        <taxon>Bacillati</taxon>
        <taxon>Actinomycetota</taxon>
        <taxon>Actinomycetes</taxon>
        <taxon>Micrococcales</taxon>
        <taxon>Bogoriellaceae</taxon>
        <taxon>Bogoriella</taxon>
    </lineage>
</organism>
<comment type="caution">
    <text evidence="3">The sequence shown here is derived from an EMBL/GenBank/DDBJ whole genome shotgun (WGS) entry which is preliminary data.</text>
</comment>
<evidence type="ECO:0000313" key="3">
    <source>
        <dbReference type="EMBL" id="ROR72604.1"/>
    </source>
</evidence>
<feature type="compositionally biased region" description="Low complexity" evidence="1">
    <location>
        <begin position="33"/>
        <end position="42"/>
    </location>
</feature>
<dbReference type="RefSeq" id="WP_123303147.1">
    <property type="nucleotide sequence ID" value="NZ_RKHK01000001.1"/>
</dbReference>
<dbReference type="OrthoDB" id="5005342at2"/>
<keyword evidence="4" id="KW-1185">Reference proteome</keyword>
<proteinExistence type="predicted"/>
<name>A0A3N2BC03_9MICO</name>
<reference evidence="3 4" key="1">
    <citation type="submission" date="2018-11" db="EMBL/GenBank/DDBJ databases">
        <title>Sequencing the genomes of 1000 actinobacteria strains.</title>
        <authorList>
            <person name="Klenk H.-P."/>
        </authorList>
    </citation>
    <scope>NUCLEOTIDE SEQUENCE [LARGE SCALE GENOMIC DNA]</scope>
    <source>
        <strain evidence="3 4">DSM 11294</strain>
    </source>
</reference>
<keyword evidence="2" id="KW-0732">Signal</keyword>
<feature type="chain" id="PRO_5018310326" description="Lipoprotein LpqN" evidence="2">
    <location>
        <begin position="33"/>
        <end position="209"/>
    </location>
</feature>
<sequence length="209" mass="22721">MSRVVPCLLGVSIMLTLSGCSVPSWFSSDAQAAVEEPTVEEPAPVEEPTVEEPPPVSIANDLENGQTERTIEAGDVVLEIDYWSDLRMDRWTHDAAKPLTMNVTASLSGDGEESLYLRRVRVTPSVIGPDGSTNTILDPFMDEAGVEPGFVVKDPYSYSRTFLLPAVEESAVAIVLHIDYELLRQSTPTSDEYVQQTGTDSLTIALSSD</sequence>
<dbReference type="EMBL" id="RKHK01000001">
    <property type="protein sequence ID" value="ROR72604.1"/>
    <property type="molecule type" value="Genomic_DNA"/>
</dbReference>